<keyword evidence="1" id="KW-0732">Signal</keyword>
<proteinExistence type="predicted"/>
<evidence type="ECO:0000313" key="3">
    <source>
        <dbReference type="Proteomes" id="UP000076761"/>
    </source>
</evidence>
<evidence type="ECO:0000256" key="1">
    <source>
        <dbReference type="SAM" id="SignalP"/>
    </source>
</evidence>
<dbReference type="Proteomes" id="UP000076761">
    <property type="component" value="Unassembled WGS sequence"/>
</dbReference>
<dbReference type="OrthoDB" id="9991317at2759"/>
<gene>
    <name evidence="2" type="ORF">NEOLEDRAFT_1213867</name>
</gene>
<feature type="signal peptide" evidence="1">
    <location>
        <begin position="1"/>
        <end position="22"/>
    </location>
</feature>
<accession>A0A165R0E8</accession>
<protein>
    <submittedName>
        <fullName evidence="2">Uncharacterized protein</fullName>
    </submittedName>
</protein>
<sequence length="65" mass="7343">MKRFILLLECSIELSMWSIGDGDAPEIASKVYSELCSYSNPDPRDAARQFYLSWAPMASKNLRLG</sequence>
<dbReference type="InParanoid" id="A0A165R0E8"/>
<dbReference type="EMBL" id="KV425588">
    <property type="protein sequence ID" value="KZT23140.1"/>
    <property type="molecule type" value="Genomic_DNA"/>
</dbReference>
<keyword evidence="3" id="KW-1185">Reference proteome</keyword>
<dbReference type="AlphaFoldDB" id="A0A165R0E8"/>
<feature type="chain" id="PRO_5007865424" evidence="1">
    <location>
        <begin position="23"/>
        <end position="65"/>
    </location>
</feature>
<name>A0A165R0E8_9AGAM</name>
<evidence type="ECO:0000313" key="2">
    <source>
        <dbReference type="EMBL" id="KZT23140.1"/>
    </source>
</evidence>
<organism evidence="2 3">
    <name type="scientific">Neolentinus lepideus HHB14362 ss-1</name>
    <dbReference type="NCBI Taxonomy" id="1314782"/>
    <lineage>
        <taxon>Eukaryota</taxon>
        <taxon>Fungi</taxon>
        <taxon>Dikarya</taxon>
        <taxon>Basidiomycota</taxon>
        <taxon>Agaricomycotina</taxon>
        <taxon>Agaricomycetes</taxon>
        <taxon>Gloeophyllales</taxon>
        <taxon>Gloeophyllaceae</taxon>
        <taxon>Neolentinus</taxon>
    </lineage>
</organism>
<reference evidence="2 3" key="1">
    <citation type="journal article" date="2016" name="Mol. Biol. Evol.">
        <title>Comparative Genomics of Early-Diverging Mushroom-Forming Fungi Provides Insights into the Origins of Lignocellulose Decay Capabilities.</title>
        <authorList>
            <person name="Nagy L.G."/>
            <person name="Riley R."/>
            <person name="Tritt A."/>
            <person name="Adam C."/>
            <person name="Daum C."/>
            <person name="Floudas D."/>
            <person name="Sun H."/>
            <person name="Yadav J.S."/>
            <person name="Pangilinan J."/>
            <person name="Larsson K.H."/>
            <person name="Matsuura K."/>
            <person name="Barry K."/>
            <person name="Labutti K."/>
            <person name="Kuo R."/>
            <person name="Ohm R.A."/>
            <person name="Bhattacharya S.S."/>
            <person name="Shirouzu T."/>
            <person name="Yoshinaga Y."/>
            <person name="Martin F.M."/>
            <person name="Grigoriev I.V."/>
            <person name="Hibbett D.S."/>
        </authorList>
    </citation>
    <scope>NUCLEOTIDE SEQUENCE [LARGE SCALE GENOMIC DNA]</scope>
    <source>
        <strain evidence="2 3">HHB14362 ss-1</strain>
    </source>
</reference>